<reference evidence="1" key="1">
    <citation type="submission" date="2021-06" db="EMBL/GenBank/DDBJ databases">
        <authorList>
            <person name="Kallberg Y."/>
            <person name="Tangrot J."/>
            <person name="Rosling A."/>
        </authorList>
    </citation>
    <scope>NUCLEOTIDE SEQUENCE</scope>
    <source>
        <strain evidence="1">MA461A</strain>
    </source>
</reference>
<proteinExistence type="predicted"/>
<dbReference type="Proteomes" id="UP000789920">
    <property type="component" value="Unassembled WGS sequence"/>
</dbReference>
<evidence type="ECO:0000313" key="1">
    <source>
        <dbReference type="EMBL" id="CAG8483789.1"/>
    </source>
</evidence>
<name>A0ACA9KNB0_9GLOM</name>
<evidence type="ECO:0000313" key="2">
    <source>
        <dbReference type="Proteomes" id="UP000789920"/>
    </source>
</evidence>
<sequence length="239" mass="27950">MAKNQKSTLEKAQEYKKYLEELEDPNYQGGSWSLPQNPTPLEQAKYEICKQVVSYKLDTELSTEAVAKKIQLSKAETEDILYYRIDYFTLDRLVFYASRLFQPLRVKMVMTTERTDERLQASLREVKKIVQKESSELTSSDWGDLQHEMKFLQERLGDEDNYEKLEELTNKWWTKKANKRAEKEGVNNNLLETEGITASIKGFEAAEGLISDGFWRAFTELLKSNRQQYSQETITALDR</sequence>
<accession>A0ACA9KNB0</accession>
<keyword evidence="2" id="KW-1185">Reference proteome</keyword>
<dbReference type="EMBL" id="CAJVQC010000916">
    <property type="protein sequence ID" value="CAG8483789.1"/>
    <property type="molecule type" value="Genomic_DNA"/>
</dbReference>
<comment type="caution">
    <text evidence="1">The sequence shown here is derived from an EMBL/GenBank/DDBJ whole genome shotgun (WGS) entry which is preliminary data.</text>
</comment>
<protein>
    <submittedName>
        <fullName evidence="1">27586_t:CDS:1</fullName>
    </submittedName>
</protein>
<organism evidence="1 2">
    <name type="scientific">Racocetra persica</name>
    <dbReference type="NCBI Taxonomy" id="160502"/>
    <lineage>
        <taxon>Eukaryota</taxon>
        <taxon>Fungi</taxon>
        <taxon>Fungi incertae sedis</taxon>
        <taxon>Mucoromycota</taxon>
        <taxon>Glomeromycotina</taxon>
        <taxon>Glomeromycetes</taxon>
        <taxon>Diversisporales</taxon>
        <taxon>Gigasporaceae</taxon>
        <taxon>Racocetra</taxon>
    </lineage>
</organism>
<gene>
    <name evidence="1" type="ORF">RPERSI_LOCUS1095</name>
</gene>